<feature type="region of interest" description="Disordered" evidence="2">
    <location>
        <begin position="649"/>
        <end position="698"/>
    </location>
</feature>
<dbReference type="GO" id="GO:0016705">
    <property type="term" value="F:oxidoreductase activity, acting on paired donors, with incorporation or reduction of molecular oxygen"/>
    <property type="evidence" value="ECO:0007669"/>
    <property type="project" value="InterPro"/>
</dbReference>
<dbReference type="PANTHER" id="PTHR24305">
    <property type="entry name" value="CYTOCHROME P450"/>
    <property type="match status" value="1"/>
</dbReference>
<evidence type="ECO:0000313" key="5">
    <source>
        <dbReference type="Proteomes" id="UP000249619"/>
    </source>
</evidence>
<dbReference type="Pfam" id="PF03357">
    <property type="entry name" value="Snf7"/>
    <property type="match status" value="1"/>
</dbReference>
<evidence type="ECO:0000313" key="4">
    <source>
        <dbReference type="EMBL" id="RAR06065.1"/>
    </source>
</evidence>
<feature type="compositionally biased region" description="Basic and acidic residues" evidence="2">
    <location>
        <begin position="688"/>
        <end position="698"/>
    </location>
</feature>
<dbReference type="SUPFAM" id="SSF48264">
    <property type="entry name" value="Cytochrome P450"/>
    <property type="match status" value="1"/>
</dbReference>
<reference evidence="5" key="1">
    <citation type="submission" date="2018-05" db="EMBL/GenBank/DDBJ databases">
        <title>Draft genome sequence of Stemphylium lycopersici strain CIDEFI 213.</title>
        <authorList>
            <person name="Medina R."/>
            <person name="Franco M.E.E."/>
            <person name="Lucentini C.G."/>
            <person name="Saparrat M.C.N."/>
            <person name="Balatti P.A."/>
        </authorList>
    </citation>
    <scope>NUCLEOTIDE SEQUENCE [LARGE SCALE GENOMIC DNA]</scope>
    <source>
        <strain evidence="5">CIDEFI 213</strain>
    </source>
</reference>
<dbReference type="GO" id="GO:0005506">
    <property type="term" value="F:iron ion binding"/>
    <property type="evidence" value="ECO:0007669"/>
    <property type="project" value="InterPro"/>
</dbReference>
<dbReference type="InterPro" id="IPR005024">
    <property type="entry name" value="Snf7_fam"/>
</dbReference>
<evidence type="ECO:0000256" key="2">
    <source>
        <dbReference type="SAM" id="MobiDB-lite"/>
    </source>
</evidence>
<evidence type="ECO:0000256" key="3">
    <source>
        <dbReference type="SAM" id="Phobius"/>
    </source>
</evidence>
<dbReference type="GO" id="GO:0007034">
    <property type="term" value="P:vacuolar transport"/>
    <property type="evidence" value="ECO:0007669"/>
    <property type="project" value="InterPro"/>
</dbReference>
<gene>
    <name evidence="4" type="ORF">DDE83_007134</name>
</gene>
<accession>A0A364MX26</accession>
<dbReference type="GO" id="GO:0020037">
    <property type="term" value="F:heme binding"/>
    <property type="evidence" value="ECO:0007669"/>
    <property type="project" value="InterPro"/>
</dbReference>
<dbReference type="STRING" id="183478.A0A364MX26"/>
<keyword evidence="3" id="KW-0472">Membrane</keyword>
<sequence length="698" mass="78498">MESKSDYNILGIPLSVIPATITHPIVAGLLGIAVLVFSYGFYNAFLHPLRGYPGPLLWRSFRIPYVVSTHRGQIHRRFTEFHAKYGPIVRVAPNELSYADRQALKDIYANRPGHQPFERNRTSFKKMTPDEPNSIVNWHEGDHTRYRRAFTNAFSEKSLKDQAIVIEKYIDLFMTQLKKRETVDLTQWLNFLTFDISGDLTYGESWNCVESGKAHPWVEIAQDFGKGLALIGSINAYPPIDKLLRHLIPKRIMQRSMDHRKMSLAQAKKRVALDVERPDWVTPTKKYSEQKDPFTDREWGINLLVIAFAGSETTASALTAIMRMLVQHRGVLHRLTQEIRARFEKESDINVATTSELPYLNAVIQEGMRVGPPVVVGVPRVVPSSGDMFHRSHVPAQKADFGAWGAFLKIAQQDEVGWNGARHGGEQAEGGGIYGRGPPAIPLPDSHPICVHCPAIGLSDKSKADLYTQDYTKMSGWGLGWFGGGQAKKEAPKKAILQLRGQLEMLNKREKHLQNQMDEQDALARKHVSSNKQAAKSALRRKKQFEHSLEQTSSQIMTLEREIYSIETANINKETLDAMKNAGSAMKQIHAGLTIDKVDNVMEDLREQHAIGEEISEAITSGVASNGIDEDELDEELAELQQEKLDEQMLNTGNVPIHDAPSSQKLPQAPNTNPKAPQRVEEDDEEEELRKLQAEMAM</sequence>
<dbReference type="InterPro" id="IPR050121">
    <property type="entry name" value="Cytochrome_P450_monoxygenase"/>
</dbReference>
<dbReference type="Gene3D" id="1.10.630.10">
    <property type="entry name" value="Cytochrome P450"/>
    <property type="match status" value="1"/>
</dbReference>
<feature type="transmembrane region" description="Helical" evidence="3">
    <location>
        <begin position="21"/>
        <end position="42"/>
    </location>
</feature>
<comment type="similarity">
    <text evidence="1">Belongs to the cytochrome P450 family.</text>
</comment>
<dbReference type="GO" id="GO:0004497">
    <property type="term" value="F:monooxygenase activity"/>
    <property type="evidence" value="ECO:0007669"/>
    <property type="project" value="InterPro"/>
</dbReference>
<dbReference type="Proteomes" id="UP000249619">
    <property type="component" value="Unassembled WGS sequence"/>
</dbReference>
<protein>
    <submittedName>
        <fullName evidence="4">Cytochrome P450</fullName>
    </submittedName>
</protein>
<proteinExistence type="inferred from homology"/>
<name>A0A364MX26_STELY</name>
<comment type="caution">
    <text evidence="4">The sequence shown here is derived from an EMBL/GenBank/DDBJ whole genome shotgun (WGS) entry which is preliminary data.</text>
</comment>
<feature type="compositionally biased region" description="Polar residues" evidence="2">
    <location>
        <begin position="661"/>
        <end position="675"/>
    </location>
</feature>
<dbReference type="EMBL" id="QGDH01000122">
    <property type="protein sequence ID" value="RAR06065.1"/>
    <property type="molecule type" value="Genomic_DNA"/>
</dbReference>
<feature type="region of interest" description="Disordered" evidence="2">
    <location>
        <begin position="517"/>
        <end position="547"/>
    </location>
</feature>
<keyword evidence="3" id="KW-1133">Transmembrane helix</keyword>
<keyword evidence="5" id="KW-1185">Reference proteome</keyword>
<dbReference type="InterPro" id="IPR001128">
    <property type="entry name" value="Cyt_P450"/>
</dbReference>
<organism evidence="4 5">
    <name type="scientific">Stemphylium lycopersici</name>
    <name type="common">Tomato gray leaf spot disease fungus</name>
    <name type="synonym">Thyrospora lycopersici</name>
    <dbReference type="NCBI Taxonomy" id="183478"/>
    <lineage>
        <taxon>Eukaryota</taxon>
        <taxon>Fungi</taxon>
        <taxon>Dikarya</taxon>
        <taxon>Ascomycota</taxon>
        <taxon>Pezizomycotina</taxon>
        <taxon>Dothideomycetes</taxon>
        <taxon>Pleosporomycetidae</taxon>
        <taxon>Pleosporales</taxon>
        <taxon>Pleosporineae</taxon>
        <taxon>Pleosporaceae</taxon>
        <taxon>Stemphylium</taxon>
    </lineage>
</organism>
<keyword evidence="3" id="KW-0812">Transmembrane</keyword>
<dbReference type="Gene3D" id="1.10.287.1060">
    <property type="entry name" value="ESAT-6-like"/>
    <property type="match status" value="1"/>
</dbReference>
<dbReference type="InterPro" id="IPR036396">
    <property type="entry name" value="Cyt_P450_sf"/>
</dbReference>
<evidence type="ECO:0000256" key="1">
    <source>
        <dbReference type="ARBA" id="ARBA00010617"/>
    </source>
</evidence>
<dbReference type="PANTHER" id="PTHR24305:SF166">
    <property type="entry name" value="CYTOCHROME P450 12A4, MITOCHONDRIAL-RELATED"/>
    <property type="match status" value="1"/>
</dbReference>
<dbReference type="Gene3D" id="6.10.250.1710">
    <property type="match status" value="1"/>
</dbReference>
<dbReference type="Pfam" id="PF00067">
    <property type="entry name" value="p450"/>
    <property type="match status" value="1"/>
</dbReference>
<dbReference type="AlphaFoldDB" id="A0A364MX26"/>